<dbReference type="NCBIfam" id="TIGR01641">
    <property type="entry name" value="phageSPP1_gp7"/>
    <property type="match status" value="1"/>
</dbReference>
<dbReference type="Pfam" id="PF04233">
    <property type="entry name" value="Phage_Mu_F"/>
    <property type="match status" value="1"/>
</dbReference>
<accession>A0A6J5LYG9</accession>
<dbReference type="InterPro" id="IPR006528">
    <property type="entry name" value="Phage_head_morphogenesis_dom"/>
</dbReference>
<sequence length="267" mass="30167">MMRKVLNNFPKAIQRRYKAFVLNGLKAYNKQFIAYVISRLPSIYALAGVRTDADYSEEINQLVIQGIALEVAQQIVNEGLIYRHGTDVYSFVGRTLKEKAVNEFGVNAIGSRGLEPTVRAWAKDNVRLIKDMLASERNAIASIVSRGVGSGLSVKQLTKQIIEQTGVTRRRATLIATNEIGNLFGQIEKMENERLGFNLYEWATALDERVRKTHKAMQGKICRWDDATVYKDSLEDTEWKPRSAIGGVNAHPSMEIRCRCTSYTIFE</sequence>
<reference evidence="2" key="1">
    <citation type="submission" date="2020-04" db="EMBL/GenBank/DDBJ databases">
        <authorList>
            <person name="Chiriac C."/>
            <person name="Salcher M."/>
            <person name="Ghai R."/>
            <person name="Kavagutti S V."/>
        </authorList>
    </citation>
    <scope>NUCLEOTIDE SEQUENCE</scope>
</reference>
<proteinExistence type="predicted"/>
<organism evidence="2">
    <name type="scientific">uncultured Caudovirales phage</name>
    <dbReference type="NCBI Taxonomy" id="2100421"/>
    <lineage>
        <taxon>Viruses</taxon>
        <taxon>Duplodnaviria</taxon>
        <taxon>Heunggongvirae</taxon>
        <taxon>Uroviricota</taxon>
        <taxon>Caudoviricetes</taxon>
        <taxon>Peduoviridae</taxon>
        <taxon>Maltschvirus</taxon>
        <taxon>Maltschvirus maltsch</taxon>
    </lineage>
</organism>
<feature type="domain" description="Phage head morphogenesis" evidence="1">
    <location>
        <begin position="140"/>
        <end position="261"/>
    </location>
</feature>
<evidence type="ECO:0000313" key="2">
    <source>
        <dbReference type="EMBL" id="CAB4139654.1"/>
    </source>
</evidence>
<evidence type="ECO:0000259" key="1">
    <source>
        <dbReference type="Pfam" id="PF04233"/>
    </source>
</evidence>
<protein>
    <submittedName>
        <fullName evidence="2">Phage head morphogenesis domain</fullName>
    </submittedName>
</protein>
<name>A0A6J5LYG9_9CAUD</name>
<dbReference type="EMBL" id="LR796351">
    <property type="protein sequence ID" value="CAB4139654.1"/>
    <property type="molecule type" value="Genomic_DNA"/>
</dbReference>
<gene>
    <name evidence="2" type="ORF">UFOVP338_74</name>
</gene>